<name>A0A7W9ICW2_9ACTN</name>
<dbReference type="RefSeq" id="WP_184548326.1">
    <property type="nucleotide sequence ID" value="NZ_JACHMP010000001.1"/>
</dbReference>
<feature type="compositionally biased region" description="Low complexity" evidence="1">
    <location>
        <begin position="146"/>
        <end position="159"/>
    </location>
</feature>
<feature type="signal peptide" evidence="2">
    <location>
        <begin position="1"/>
        <end position="23"/>
    </location>
</feature>
<evidence type="ECO:0000313" key="3">
    <source>
        <dbReference type="EMBL" id="MBB5817899.1"/>
    </source>
</evidence>
<comment type="caution">
    <text evidence="3">The sequence shown here is derived from an EMBL/GenBank/DDBJ whole genome shotgun (WGS) entry which is preliminary data.</text>
</comment>
<reference evidence="3 4" key="1">
    <citation type="submission" date="2020-08" db="EMBL/GenBank/DDBJ databases">
        <title>Sequencing the genomes of 1000 actinobacteria strains.</title>
        <authorList>
            <person name="Klenk H.-P."/>
        </authorList>
    </citation>
    <scope>NUCLEOTIDE SEQUENCE [LARGE SCALE GENOMIC DNA]</scope>
    <source>
        <strain evidence="3 4">DSM 46887</strain>
    </source>
</reference>
<feature type="compositionally biased region" description="Pro residues" evidence="1">
    <location>
        <begin position="121"/>
        <end position="145"/>
    </location>
</feature>
<protein>
    <submittedName>
        <fullName evidence="3">Uncharacterized protein</fullName>
    </submittedName>
</protein>
<dbReference type="AlphaFoldDB" id="A0A7W9ICW2"/>
<evidence type="ECO:0000256" key="2">
    <source>
        <dbReference type="SAM" id="SignalP"/>
    </source>
</evidence>
<feature type="chain" id="PRO_5039401667" evidence="2">
    <location>
        <begin position="24"/>
        <end position="334"/>
    </location>
</feature>
<evidence type="ECO:0000256" key="1">
    <source>
        <dbReference type="SAM" id="MobiDB-lite"/>
    </source>
</evidence>
<keyword evidence="4" id="KW-1185">Reference proteome</keyword>
<organism evidence="3 4">
    <name type="scientific">Streptosporangium becharense</name>
    <dbReference type="NCBI Taxonomy" id="1816182"/>
    <lineage>
        <taxon>Bacteria</taxon>
        <taxon>Bacillati</taxon>
        <taxon>Actinomycetota</taxon>
        <taxon>Actinomycetes</taxon>
        <taxon>Streptosporangiales</taxon>
        <taxon>Streptosporangiaceae</taxon>
        <taxon>Streptosporangium</taxon>
    </lineage>
</organism>
<keyword evidence="2" id="KW-0732">Signal</keyword>
<feature type="compositionally biased region" description="Pro residues" evidence="1">
    <location>
        <begin position="97"/>
        <end position="109"/>
    </location>
</feature>
<feature type="region of interest" description="Disordered" evidence="1">
    <location>
        <begin position="73"/>
        <end position="173"/>
    </location>
</feature>
<accession>A0A7W9ICW2</accession>
<sequence>MTTRVLLASLVAGAASLPVPAGAPVVAAEDPVIRSVTIHPAAPVVGPADTVRLVIEVVARGVAGPAGVTVQVEPGAAGPGETVFPVGVSRPAAQAPRPRPGTGPEPRPGPGASLAPRPDPRPGGSPPLTPAPSPLPGVLPGPLPTEVPSLLPGPVSGPSRTPAPATGPGRAVPGHAAARAGLVVRRAADGWETWRFNPEQTLSRWYPAGRWTVTVTAKGTGGRTVVGRRGFQLRRQTRFSAVRAVAGGEGTRVRGVLNRVDPQGYLDYAPFPERPVEILHRTGEEDWAEVGTATTDAHGRFGRTLPIRPGGRWRIRFAGTSHYAPGLSAVHRAE</sequence>
<gene>
    <name evidence="3" type="ORF">F4562_000961</name>
</gene>
<dbReference type="Proteomes" id="UP000540685">
    <property type="component" value="Unassembled WGS sequence"/>
</dbReference>
<evidence type="ECO:0000313" key="4">
    <source>
        <dbReference type="Proteomes" id="UP000540685"/>
    </source>
</evidence>
<proteinExistence type="predicted"/>
<dbReference type="EMBL" id="JACHMP010000001">
    <property type="protein sequence ID" value="MBB5817899.1"/>
    <property type="molecule type" value="Genomic_DNA"/>
</dbReference>